<organism evidence="1 2">
    <name type="scientific">Methyloglobulus morosus KoM1</name>
    <dbReference type="NCBI Taxonomy" id="1116472"/>
    <lineage>
        <taxon>Bacteria</taxon>
        <taxon>Pseudomonadati</taxon>
        <taxon>Pseudomonadota</taxon>
        <taxon>Gammaproteobacteria</taxon>
        <taxon>Methylococcales</taxon>
        <taxon>Methylococcaceae</taxon>
        <taxon>Methyloglobulus</taxon>
    </lineage>
</organism>
<reference evidence="1 2" key="1">
    <citation type="journal article" date="2013" name="Genome Announc.">
        <title>Draft Genome Sequence of the Methanotrophic Gammaproteobacterium Methyloglobulus morosus DSM 22980 Strain KoM1.</title>
        <authorList>
            <person name="Poehlein A."/>
            <person name="Deutzmann J.S."/>
            <person name="Daniel R."/>
            <person name="Simeonova D.D."/>
        </authorList>
    </citation>
    <scope>NUCLEOTIDE SEQUENCE [LARGE SCALE GENOMIC DNA]</scope>
    <source>
        <strain evidence="1 2">KoM1</strain>
    </source>
</reference>
<protein>
    <submittedName>
        <fullName evidence="1">Uncharacterized protein</fullName>
    </submittedName>
</protein>
<proteinExistence type="predicted"/>
<dbReference type="RefSeq" id="WP_023493200.1">
    <property type="nucleotide sequence ID" value="NZ_AYLO01000008.1"/>
</dbReference>
<comment type="caution">
    <text evidence="1">The sequence shown here is derived from an EMBL/GenBank/DDBJ whole genome shotgun (WGS) entry which is preliminary data.</text>
</comment>
<accession>V5BKW4</accession>
<evidence type="ECO:0000313" key="2">
    <source>
        <dbReference type="Proteomes" id="UP000017842"/>
    </source>
</evidence>
<dbReference type="STRING" id="1116472.MGMO_8c01020"/>
<evidence type="ECO:0000313" key="1">
    <source>
        <dbReference type="EMBL" id="ESS73965.1"/>
    </source>
</evidence>
<dbReference type="AlphaFoldDB" id="V5BKW4"/>
<name>V5BKW4_9GAMM</name>
<sequence>MCRYRDGYFNVGSRTHGRDTFLCADKEKHPKEIRPYAAYFLRSSVLTRAIPAKTSGTRRGKTGDRGDVVGCGELVNPNIKLNNK</sequence>
<dbReference type="EMBL" id="AYLO01000008">
    <property type="protein sequence ID" value="ESS73965.1"/>
    <property type="molecule type" value="Genomic_DNA"/>
</dbReference>
<dbReference type="Proteomes" id="UP000017842">
    <property type="component" value="Unassembled WGS sequence"/>
</dbReference>
<gene>
    <name evidence="1" type="ORF">MGMO_8c01020</name>
</gene>
<keyword evidence="2" id="KW-1185">Reference proteome</keyword>